<proteinExistence type="predicted"/>
<reference evidence="3" key="1">
    <citation type="submission" date="2016-11" db="UniProtKB">
        <authorList>
            <consortium name="WormBaseParasite"/>
        </authorList>
    </citation>
    <scope>IDENTIFICATION</scope>
</reference>
<sequence length="85" mass="9511">MCYSFGAVPFSLFVFGLEMHYSTCPWVDEYYIINGVVDMSAQCAINGWALAGIFSLLSCGLFVSEGLITAFFRGEPHRERKETVL</sequence>
<keyword evidence="1" id="KW-1133">Transmembrane helix</keyword>
<protein>
    <submittedName>
        <fullName evidence="3">YrhK domain-containing protein</fullName>
    </submittedName>
</protein>
<dbReference type="WBParaSite" id="Hba_12250">
    <property type="protein sequence ID" value="Hba_12250"/>
    <property type="gene ID" value="Hba_12250"/>
</dbReference>
<keyword evidence="1" id="KW-0472">Membrane</keyword>
<dbReference type="AlphaFoldDB" id="A0A1I7X461"/>
<organism evidence="2 3">
    <name type="scientific">Heterorhabditis bacteriophora</name>
    <name type="common">Entomopathogenic nematode worm</name>
    <dbReference type="NCBI Taxonomy" id="37862"/>
    <lineage>
        <taxon>Eukaryota</taxon>
        <taxon>Metazoa</taxon>
        <taxon>Ecdysozoa</taxon>
        <taxon>Nematoda</taxon>
        <taxon>Chromadorea</taxon>
        <taxon>Rhabditida</taxon>
        <taxon>Rhabditina</taxon>
        <taxon>Rhabditomorpha</taxon>
        <taxon>Strongyloidea</taxon>
        <taxon>Heterorhabditidae</taxon>
        <taxon>Heterorhabditis</taxon>
    </lineage>
</organism>
<evidence type="ECO:0000313" key="3">
    <source>
        <dbReference type="WBParaSite" id="Hba_12250"/>
    </source>
</evidence>
<keyword evidence="2" id="KW-1185">Reference proteome</keyword>
<evidence type="ECO:0000256" key="1">
    <source>
        <dbReference type="SAM" id="Phobius"/>
    </source>
</evidence>
<name>A0A1I7X461_HETBA</name>
<accession>A0A1I7X461</accession>
<evidence type="ECO:0000313" key="2">
    <source>
        <dbReference type="Proteomes" id="UP000095283"/>
    </source>
</evidence>
<dbReference type="Proteomes" id="UP000095283">
    <property type="component" value="Unplaced"/>
</dbReference>
<feature type="transmembrane region" description="Helical" evidence="1">
    <location>
        <begin position="48"/>
        <end position="72"/>
    </location>
</feature>
<keyword evidence="1" id="KW-0812">Transmembrane</keyword>